<keyword evidence="1" id="KW-0732">Signal</keyword>
<feature type="signal peptide" evidence="1">
    <location>
        <begin position="1"/>
        <end position="37"/>
    </location>
</feature>
<gene>
    <name evidence="2" type="ORF">XPU_1778</name>
</gene>
<proteinExistence type="predicted"/>
<evidence type="ECO:0000313" key="2">
    <source>
        <dbReference type="EMBL" id="GAE50246.1"/>
    </source>
</evidence>
<accession>W4S128</accession>
<organism evidence="2 3">
    <name type="scientific">Xanthomonas arboricola pv. pruni str. MAFF 311562</name>
    <dbReference type="NCBI Taxonomy" id="1414836"/>
    <lineage>
        <taxon>Bacteria</taxon>
        <taxon>Pseudomonadati</taxon>
        <taxon>Pseudomonadota</taxon>
        <taxon>Gammaproteobacteria</taxon>
        <taxon>Lysobacterales</taxon>
        <taxon>Lysobacteraceae</taxon>
        <taxon>Xanthomonas</taxon>
    </lineage>
</organism>
<sequence>MNISKIPFRRRLDVLRKALRVPMLATLATLLSLPANAGITLPTDPLTTASRVPPNIMFILDDSGSMAFGDLANPDFPTICDVHLMGVPAVRTMRSTSLTIHILETLFFTIPQRTISLG</sequence>
<evidence type="ECO:0000313" key="3">
    <source>
        <dbReference type="Proteomes" id="UP000019143"/>
    </source>
</evidence>
<protein>
    <submittedName>
        <fullName evidence="2">PilY1 protein</fullName>
    </submittedName>
</protein>
<feature type="chain" id="PRO_5004848273" evidence="1">
    <location>
        <begin position="38"/>
        <end position="118"/>
    </location>
</feature>
<name>W4S128_9XANT</name>
<dbReference type="AlphaFoldDB" id="W4S128"/>
<reference evidence="2 3" key="1">
    <citation type="submission" date="2014-01" db="EMBL/GenBank/DDBJ databases">
        <title>Genome sequence and analysis of Xanthomonas arboricola pv. pruni.</title>
        <authorList>
            <person name="Fujikawa T."/>
            <person name="Nakazono-Nagaoka E."/>
        </authorList>
    </citation>
    <scope>NUCLEOTIDE SEQUENCE [LARGE SCALE GENOMIC DNA]</scope>
    <source>
        <strain evidence="3">MAFF 311562</strain>
    </source>
</reference>
<comment type="caution">
    <text evidence="2">The sequence shown here is derived from an EMBL/GenBank/DDBJ whole genome shotgun (WGS) entry which is preliminary data.</text>
</comment>
<evidence type="ECO:0000256" key="1">
    <source>
        <dbReference type="SAM" id="SignalP"/>
    </source>
</evidence>
<dbReference type="EMBL" id="BAVB01000243">
    <property type="protein sequence ID" value="GAE50246.1"/>
    <property type="molecule type" value="Genomic_DNA"/>
</dbReference>
<dbReference type="Proteomes" id="UP000019143">
    <property type="component" value="Unassembled WGS sequence"/>
</dbReference>